<feature type="compositionally biased region" description="Basic and acidic residues" evidence="1">
    <location>
        <begin position="24"/>
        <end position="33"/>
    </location>
</feature>
<name>A0AAP0LSD0_9ROSI</name>
<dbReference type="Proteomes" id="UP001428341">
    <property type="component" value="Unassembled WGS sequence"/>
</dbReference>
<evidence type="ECO:0000313" key="3">
    <source>
        <dbReference type="Proteomes" id="UP001428341"/>
    </source>
</evidence>
<accession>A0AAP0LSD0</accession>
<reference evidence="2 3" key="1">
    <citation type="submission" date="2024-05" db="EMBL/GenBank/DDBJ databases">
        <title>Haplotype-resolved chromosome-level genome assembly of Huyou (Citrus changshanensis).</title>
        <authorList>
            <person name="Miao C."/>
            <person name="Chen W."/>
            <person name="Wu Y."/>
            <person name="Wang L."/>
            <person name="Zhao S."/>
            <person name="Grierson D."/>
            <person name="Xu C."/>
            <person name="Chen K."/>
        </authorList>
    </citation>
    <scope>NUCLEOTIDE SEQUENCE [LARGE SCALE GENOMIC DNA]</scope>
    <source>
        <strain evidence="2">01-14</strain>
        <tissue evidence="2">Leaf</tissue>
    </source>
</reference>
<feature type="compositionally biased region" description="Polar residues" evidence="1">
    <location>
        <begin position="13"/>
        <end position="23"/>
    </location>
</feature>
<organism evidence="2 3">
    <name type="scientific">Citrus x changshan-huyou</name>
    <dbReference type="NCBI Taxonomy" id="2935761"/>
    <lineage>
        <taxon>Eukaryota</taxon>
        <taxon>Viridiplantae</taxon>
        <taxon>Streptophyta</taxon>
        <taxon>Embryophyta</taxon>
        <taxon>Tracheophyta</taxon>
        <taxon>Spermatophyta</taxon>
        <taxon>Magnoliopsida</taxon>
        <taxon>eudicotyledons</taxon>
        <taxon>Gunneridae</taxon>
        <taxon>Pentapetalae</taxon>
        <taxon>rosids</taxon>
        <taxon>malvids</taxon>
        <taxon>Sapindales</taxon>
        <taxon>Rutaceae</taxon>
        <taxon>Aurantioideae</taxon>
        <taxon>Citrus</taxon>
    </lineage>
</organism>
<comment type="caution">
    <text evidence="2">The sequence shown here is derived from an EMBL/GenBank/DDBJ whole genome shotgun (WGS) entry which is preliminary data.</text>
</comment>
<dbReference type="EMBL" id="JBCGBO010000024">
    <property type="protein sequence ID" value="KAK9183481.1"/>
    <property type="molecule type" value="Genomic_DNA"/>
</dbReference>
<evidence type="ECO:0000313" key="2">
    <source>
        <dbReference type="EMBL" id="KAK9183481.1"/>
    </source>
</evidence>
<gene>
    <name evidence="2" type="ORF">WN944_026633</name>
</gene>
<dbReference type="AlphaFoldDB" id="A0AAP0LSD0"/>
<proteinExistence type="predicted"/>
<evidence type="ECO:0000256" key="1">
    <source>
        <dbReference type="SAM" id="MobiDB-lite"/>
    </source>
</evidence>
<sequence>MSEAASPRKNNERPQQNFINPTIKSKDEDKLGLEDNDEIDAVFHVSGEGGDHKA</sequence>
<feature type="region of interest" description="Disordered" evidence="1">
    <location>
        <begin position="1"/>
        <end position="37"/>
    </location>
</feature>
<protein>
    <submittedName>
        <fullName evidence="2">Uncharacterized protein</fullName>
    </submittedName>
</protein>
<keyword evidence="3" id="KW-1185">Reference proteome</keyword>